<dbReference type="InterPro" id="IPR011889">
    <property type="entry name" value="Liste_lipo_26"/>
</dbReference>
<dbReference type="EMBL" id="OR769223">
    <property type="protein sequence ID" value="WQJ53867.1"/>
    <property type="molecule type" value="Genomic_DNA"/>
</dbReference>
<reference evidence="1 2" key="1">
    <citation type="submission" date="2023-11" db="EMBL/GenBank/DDBJ databases">
        <authorList>
            <person name="Cook R."/>
            <person name="Crisci M."/>
            <person name="Pye H."/>
            <person name="Adriaenssens E."/>
            <person name="Santini J."/>
        </authorList>
    </citation>
    <scope>NUCLEOTIDE SEQUENCE [LARGE SCALE GENOMIC DNA]</scope>
    <source>
        <strain evidence="1">Lak_Megaphage_Sonny</strain>
    </source>
</reference>
<dbReference type="Pfam" id="PF03382">
    <property type="entry name" value="DUF285"/>
    <property type="match status" value="2"/>
</dbReference>
<evidence type="ECO:0000313" key="2">
    <source>
        <dbReference type="Proteomes" id="UP001358193"/>
    </source>
</evidence>
<protein>
    <recommendedName>
        <fullName evidence="3">BspA family leucine-rich repeat surface protein</fullName>
    </recommendedName>
</protein>
<dbReference type="Proteomes" id="UP001358193">
    <property type="component" value="Segment"/>
</dbReference>
<dbReference type="NCBIfam" id="TIGR02167">
    <property type="entry name" value="Liste_lipo_26"/>
    <property type="match status" value="1"/>
</dbReference>
<sequence>MDINIFKKIKKYLELPNGFYLANNKTIGDAYGPMSAGRYQDISTFYEEHKNAIDNADELVKEYREKEAYYSNAFRPKTKAELCQYIKEKQERYGIHTNLCNIDTSLITDMSYLFKGCDFVGDISNWDVSNVTDMSYMFEGVNILSELDKWNVSNVVNMQGMFKSASINKKIAGWNVSNVTDMSHIFENATVMSDISSWQLTNVKNMACAFLNAITFGNVTTLKMPNCIIQDLIFHNTHFIGAVNKWDKNPCPESKDELIDIVKYRLNLFWTCMNPDINWSNTKSELVCDLNDIDTHLITDMSYLFTFKKFLYINISKWDVSNVLNFAEMFSNSDFNSDISNWNINVKAVTTGMFRNCNIDDKYKPNNSIKNNVLNMETNIALNDSINEMPEGYIILGLFNNKYFDLYNDNNFENSLFENNDYSIIAKENPFIIFKNKMDAEKDADELKKFCYNEAYTLQIKAVKCEITDMQYKQEKFLNYNAYRANSIKINKFM</sequence>
<dbReference type="InterPro" id="IPR005046">
    <property type="entry name" value="DUF285"/>
</dbReference>
<accession>A0ABZ0Z5Y0</accession>
<organism evidence="1 2">
    <name type="scientific">phage Lak_Megaphage_Sonny</name>
    <dbReference type="NCBI Taxonomy" id="3109229"/>
    <lineage>
        <taxon>Viruses</taxon>
        <taxon>Duplodnaviria</taxon>
        <taxon>Heunggongvirae</taxon>
        <taxon>Uroviricota</taxon>
        <taxon>Caudoviricetes</taxon>
        <taxon>Caudoviricetes code 15 clade</taxon>
    </lineage>
</organism>
<evidence type="ECO:0008006" key="3">
    <source>
        <dbReference type="Google" id="ProtNLM"/>
    </source>
</evidence>
<proteinExistence type="predicted"/>
<name>A0ABZ0Z5Y0_9CAUD</name>
<evidence type="ECO:0000313" key="1">
    <source>
        <dbReference type="EMBL" id="WQJ53867.1"/>
    </source>
</evidence>
<keyword evidence="2" id="KW-1185">Reference proteome</keyword>